<proteinExistence type="inferred from homology"/>
<dbReference type="CDD" id="cd01639">
    <property type="entry name" value="IMPase"/>
    <property type="match status" value="1"/>
</dbReference>
<dbReference type="InterPro" id="IPR033942">
    <property type="entry name" value="IMPase"/>
</dbReference>
<dbReference type="InterPro" id="IPR000760">
    <property type="entry name" value="Inositol_monophosphatase-like"/>
</dbReference>
<dbReference type="EC" id="3.1.3.25" evidence="6"/>
<accession>A0ABV1FI97</accession>
<comment type="cofactor">
    <cofactor evidence="2 6">
        <name>Mg(2+)</name>
        <dbReference type="ChEBI" id="CHEBI:18420"/>
    </cofactor>
</comment>
<name>A0ABV1FI97_9FIRM</name>
<evidence type="ECO:0000256" key="3">
    <source>
        <dbReference type="ARBA" id="ARBA00022723"/>
    </source>
</evidence>
<dbReference type="InterPro" id="IPR020550">
    <property type="entry name" value="Inositol_monophosphatase_CS"/>
</dbReference>
<dbReference type="Gene3D" id="3.40.190.80">
    <property type="match status" value="1"/>
</dbReference>
<organism evidence="7 8">
    <name type="scientific">Laedolimicola intestinihominis</name>
    <dbReference type="NCBI Taxonomy" id="3133166"/>
    <lineage>
        <taxon>Bacteria</taxon>
        <taxon>Bacillati</taxon>
        <taxon>Bacillota</taxon>
        <taxon>Clostridia</taxon>
        <taxon>Lachnospirales</taxon>
        <taxon>Lachnospiraceae</taxon>
        <taxon>Laedolimicola</taxon>
    </lineage>
</organism>
<dbReference type="PROSITE" id="PS00630">
    <property type="entry name" value="IMP_2"/>
    <property type="match status" value="1"/>
</dbReference>
<dbReference type="PRINTS" id="PR01959">
    <property type="entry name" value="SBIMPHPHTASE"/>
</dbReference>
<reference evidence="7 8" key="1">
    <citation type="submission" date="2024-03" db="EMBL/GenBank/DDBJ databases">
        <title>Human intestinal bacterial collection.</title>
        <authorList>
            <person name="Pauvert C."/>
            <person name="Hitch T.C.A."/>
            <person name="Clavel T."/>
        </authorList>
    </citation>
    <scope>NUCLEOTIDE SEQUENCE [LARGE SCALE GENOMIC DNA]</scope>
    <source>
        <strain evidence="7 8">CLA-AA-H132</strain>
    </source>
</reference>
<dbReference type="GO" id="GO:0016787">
    <property type="term" value="F:hydrolase activity"/>
    <property type="evidence" value="ECO:0007669"/>
    <property type="project" value="UniProtKB-KW"/>
</dbReference>
<keyword evidence="3 6" id="KW-0479">Metal-binding</keyword>
<dbReference type="PRINTS" id="PR00377">
    <property type="entry name" value="IMPHPHTASES"/>
</dbReference>
<sequence>MSVDINEVMQLVRETRQFVENRDMAGHVKVKGLADYVTQVDTNIQNFLREKLGELAPEVEFLGEEDGLHAMKGDTFWILDPIDGTTNLVHDYQHSTVSLGLYSKGEIILGVIYDPFREEMFYAEKGKGSFVNGRPIHVAETENLGQTIIAIGTAPYQKELAPRNFACFQRVFEKCEDIRRTGSAAMDLAYTAAGRIGGYFEARLQPWDFAAGMLILTEAGGKITRYDGSEVNPVEPGGIVATNGKLHEELRALL</sequence>
<dbReference type="RefSeq" id="WP_349164654.1">
    <property type="nucleotide sequence ID" value="NZ_JBBMFE010000008.1"/>
</dbReference>
<dbReference type="InterPro" id="IPR022337">
    <property type="entry name" value="Inositol_monophosphatase_SuhB"/>
</dbReference>
<evidence type="ECO:0000256" key="6">
    <source>
        <dbReference type="RuleBase" id="RU364068"/>
    </source>
</evidence>
<evidence type="ECO:0000313" key="7">
    <source>
        <dbReference type="EMBL" id="MEQ2472790.1"/>
    </source>
</evidence>
<dbReference type="Proteomes" id="UP001438008">
    <property type="component" value="Unassembled WGS sequence"/>
</dbReference>
<dbReference type="Gene3D" id="3.30.540.10">
    <property type="entry name" value="Fructose-1,6-Bisphosphatase, subunit A, domain 1"/>
    <property type="match status" value="1"/>
</dbReference>
<protein>
    <recommendedName>
        <fullName evidence="6">Inositol-1-monophosphatase</fullName>
        <ecNumber evidence="6">3.1.3.25</ecNumber>
    </recommendedName>
</protein>
<keyword evidence="5 6" id="KW-0460">Magnesium</keyword>
<evidence type="ECO:0000256" key="5">
    <source>
        <dbReference type="ARBA" id="ARBA00022842"/>
    </source>
</evidence>
<keyword evidence="8" id="KW-1185">Reference proteome</keyword>
<evidence type="ECO:0000256" key="1">
    <source>
        <dbReference type="ARBA" id="ARBA00001033"/>
    </source>
</evidence>
<dbReference type="Pfam" id="PF00459">
    <property type="entry name" value="Inositol_P"/>
    <property type="match status" value="1"/>
</dbReference>
<gene>
    <name evidence="7" type="ORF">WMO29_09880</name>
</gene>
<comment type="caution">
    <text evidence="7">The sequence shown here is derived from an EMBL/GenBank/DDBJ whole genome shotgun (WGS) entry which is preliminary data.</text>
</comment>
<keyword evidence="4 6" id="KW-0378">Hydrolase</keyword>
<dbReference type="EMBL" id="JBBMFE010000008">
    <property type="protein sequence ID" value="MEQ2472790.1"/>
    <property type="molecule type" value="Genomic_DNA"/>
</dbReference>
<evidence type="ECO:0000256" key="2">
    <source>
        <dbReference type="ARBA" id="ARBA00001946"/>
    </source>
</evidence>
<dbReference type="PANTHER" id="PTHR20854">
    <property type="entry name" value="INOSITOL MONOPHOSPHATASE"/>
    <property type="match status" value="1"/>
</dbReference>
<dbReference type="PANTHER" id="PTHR20854:SF4">
    <property type="entry name" value="INOSITOL-1-MONOPHOSPHATASE-RELATED"/>
    <property type="match status" value="1"/>
</dbReference>
<evidence type="ECO:0000256" key="4">
    <source>
        <dbReference type="ARBA" id="ARBA00022801"/>
    </source>
</evidence>
<comment type="similarity">
    <text evidence="6">Belongs to the inositol monophosphatase superfamily.</text>
</comment>
<evidence type="ECO:0000313" key="8">
    <source>
        <dbReference type="Proteomes" id="UP001438008"/>
    </source>
</evidence>
<dbReference type="SUPFAM" id="SSF56655">
    <property type="entry name" value="Carbohydrate phosphatase"/>
    <property type="match status" value="1"/>
</dbReference>
<comment type="catalytic activity">
    <reaction evidence="1 6">
        <text>a myo-inositol phosphate + H2O = myo-inositol + phosphate</text>
        <dbReference type="Rhea" id="RHEA:24056"/>
        <dbReference type="ChEBI" id="CHEBI:15377"/>
        <dbReference type="ChEBI" id="CHEBI:17268"/>
        <dbReference type="ChEBI" id="CHEBI:43474"/>
        <dbReference type="ChEBI" id="CHEBI:84139"/>
        <dbReference type="EC" id="3.1.3.25"/>
    </reaction>
</comment>